<dbReference type="AlphaFoldDB" id="A0AAF0YKY6"/>
<keyword evidence="3" id="KW-1185">Reference proteome</keyword>
<dbReference type="RefSeq" id="XP_062632015.1">
    <property type="nucleotide sequence ID" value="XM_062776031.1"/>
</dbReference>
<accession>A0AAF0YKY6</accession>
<organism evidence="2 3">
    <name type="scientific">Vanrija pseudolonga</name>
    <dbReference type="NCBI Taxonomy" id="143232"/>
    <lineage>
        <taxon>Eukaryota</taxon>
        <taxon>Fungi</taxon>
        <taxon>Dikarya</taxon>
        <taxon>Basidiomycota</taxon>
        <taxon>Agaricomycotina</taxon>
        <taxon>Tremellomycetes</taxon>
        <taxon>Trichosporonales</taxon>
        <taxon>Trichosporonaceae</taxon>
        <taxon>Vanrija</taxon>
    </lineage>
</organism>
<dbReference type="EMBL" id="CP086720">
    <property type="protein sequence ID" value="WOO85989.1"/>
    <property type="molecule type" value="Genomic_DNA"/>
</dbReference>
<feature type="region of interest" description="Disordered" evidence="1">
    <location>
        <begin position="126"/>
        <end position="210"/>
    </location>
</feature>
<evidence type="ECO:0000313" key="2">
    <source>
        <dbReference type="EMBL" id="WOO85989.1"/>
    </source>
</evidence>
<dbReference type="Proteomes" id="UP000827549">
    <property type="component" value="Chromosome 7"/>
</dbReference>
<evidence type="ECO:0000256" key="1">
    <source>
        <dbReference type="SAM" id="MobiDB-lite"/>
    </source>
</evidence>
<protein>
    <submittedName>
        <fullName evidence="2">Uncharacterized protein</fullName>
    </submittedName>
</protein>
<feature type="compositionally biased region" description="Basic residues" evidence="1">
    <location>
        <begin position="130"/>
        <end position="142"/>
    </location>
</feature>
<dbReference type="GeneID" id="87812638"/>
<sequence>MHQALTRKAEWKGPKHLERWAPEISKWPMDPFRAPVAEVKDFLDIYFEPATHAGWLAQVMDPYFHTLGIGNAKHTPDACPPGCNCVLRHHVTRLFVGRATPAQLAACQDALAGAVVARKAKAEKVAERNKAKRKAQKARKKAAAGATSNSEGESGPDTEVAASAGSTAVDPKAQPTPLIDAKTKTKTNHKDDDAGEPFADSDTEPKPVTTTVAHRTAPQLALRPNLLCPVCSPHTSLLCCFEDSATYDPVRDRRCRRCGH</sequence>
<proteinExistence type="predicted"/>
<gene>
    <name evidence="2" type="ORF">LOC62_07G009477</name>
</gene>
<name>A0AAF0YKY6_9TREE</name>
<feature type="compositionally biased region" description="Acidic residues" evidence="1">
    <location>
        <begin position="193"/>
        <end position="202"/>
    </location>
</feature>
<evidence type="ECO:0000313" key="3">
    <source>
        <dbReference type="Proteomes" id="UP000827549"/>
    </source>
</evidence>
<reference evidence="2" key="1">
    <citation type="submission" date="2023-10" db="EMBL/GenBank/DDBJ databases">
        <authorList>
            <person name="Noh H."/>
        </authorList>
    </citation>
    <scope>NUCLEOTIDE SEQUENCE</scope>
    <source>
        <strain evidence="2">DUCC4014</strain>
    </source>
</reference>